<sequence>MWTSIFVASTKEQADKICERLEAEGILTNRKSVGGPRKGNFEIRVLESEVEEARDIVCNAPNR</sequence>
<gene>
    <name evidence="1" type="ORF">QCO44_08835</name>
</gene>
<dbReference type="RefSeq" id="WP_368847458.1">
    <property type="nucleotide sequence ID" value="NZ_CP194411.1"/>
</dbReference>
<proteinExistence type="predicted"/>
<reference evidence="1 2" key="1">
    <citation type="submission" date="2023-04" db="EMBL/GenBank/DDBJ databases">
        <title>Genome Sequence of Selenomonas sputigena ATCC 33150.</title>
        <authorList>
            <person name="Miller D.P."/>
            <person name="Anvari S."/>
            <person name="Polson S.W."/>
            <person name="Macdonald M."/>
            <person name="Mcdowell J.V."/>
        </authorList>
    </citation>
    <scope>NUCLEOTIDE SEQUENCE [LARGE SCALE GENOMIC DNA]</scope>
    <source>
        <strain evidence="1 2">ATCC 33150</strain>
    </source>
</reference>
<comment type="caution">
    <text evidence="1">The sequence shown here is derived from an EMBL/GenBank/DDBJ whole genome shotgun (WGS) entry which is preliminary data.</text>
</comment>
<evidence type="ECO:0008006" key="3">
    <source>
        <dbReference type="Google" id="ProtNLM"/>
    </source>
</evidence>
<accession>A0ABV3X6B6</accession>
<name>A0ABV3X6B6_9FIRM</name>
<protein>
    <recommendedName>
        <fullName evidence="3">DUF2007 domain-containing protein</fullName>
    </recommendedName>
</protein>
<keyword evidence="2" id="KW-1185">Reference proteome</keyword>
<organism evidence="1 2">
    <name type="scientific">Selenomonas sputigena</name>
    <dbReference type="NCBI Taxonomy" id="69823"/>
    <lineage>
        <taxon>Bacteria</taxon>
        <taxon>Bacillati</taxon>
        <taxon>Bacillota</taxon>
        <taxon>Negativicutes</taxon>
        <taxon>Selenomonadales</taxon>
        <taxon>Selenomonadaceae</taxon>
        <taxon>Selenomonas</taxon>
    </lineage>
</organism>
<evidence type="ECO:0000313" key="1">
    <source>
        <dbReference type="EMBL" id="MEX5285735.1"/>
    </source>
</evidence>
<dbReference type="Proteomes" id="UP001559623">
    <property type="component" value="Unassembled WGS sequence"/>
</dbReference>
<evidence type="ECO:0000313" key="2">
    <source>
        <dbReference type="Proteomes" id="UP001559623"/>
    </source>
</evidence>
<dbReference type="EMBL" id="JARVLH010000005">
    <property type="protein sequence ID" value="MEX5285735.1"/>
    <property type="molecule type" value="Genomic_DNA"/>
</dbReference>